<dbReference type="EMBL" id="JAODUO010000004">
    <property type="protein sequence ID" value="KAK2193981.1"/>
    <property type="molecule type" value="Genomic_DNA"/>
</dbReference>
<accession>A0AAD9PFQ1</accession>
<proteinExistence type="predicted"/>
<dbReference type="Proteomes" id="UP001209878">
    <property type="component" value="Unassembled WGS sequence"/>
</dbReference>
<organism evidence="1 2">
    <name type="scientific">Ridgeia piscesae</name>
    <name type="common">Tubeworm</name>
    <dbReference type="NCBI Taxonomy" id="27915"/>
    <lineage>
        <taxon>Eukaryota</taxon>
        <taxon>Metazoa</taxon>
        <taxon>Spiralia</taxon>
        <taxon>Lophotrochozoa</taxon>
        <taxon>Annelida</taxon>
        <taxon>Polychaeta</taxon>
        <taxon>Sedentaria</taxon>
        <taxon>Canalipalpata</taxon>
        <taxon>Sabellida</taxon>
        <taxon>Siboglinidae</taxon>
        <taxon>Ridgeia</taxon>
    </lineage>
</organism>
<evidence type="ECO:0000313" key="2">
    <source>
        <dbReference type="Proteomes" id="UP001209878"/>
    </source>
</evidence>
<dbReference type="AlphaFoldDB" id="A0AAD9PFQ1"/>
<name>A0AAD9PFQ1_RIDPI</name>
<reference evidence="1" key="1">
    <citation type="journal article" date="2023" name="Mol. Biol. Evol.">
        <title>Third-Generation Sequencing Reveals the Adaptive Role of the Epigenome in Three Deep-Sea Polychaetes.</title>
        <authorList>
            <person name="Perez M."/>
            <person name="Aroh O."/>
            <person name="Sun Y."/>
            <person name="Lan Y."/>
            <person name="Juniper S.K."/>
            <person name="Young C.R."/>
            <person name="Angers B."/>
            <person name="Qian P.Y."/>
        </authorList>
    </citation>
    <scope>NUCLEOTIDE SEQUENCE</scope>
    <source>
        <strain evidence="1">R07B-5</strain>
    </source>
</reference>
<comment type="caution">
    <text evidence="1">The sequence shown here is derived from an EMBL/GenBank/DDBJ whole genome shotgun (WGS) entry which is preliminary data.</text>
</comment>
<gene>
    <name evidence="1" type="ORF">NP493_4g12015</name>
</gene>
<sequence>MVAADSAYNAASARISLAVSVLKLCERRCKVYNLTEGCDVWSRAGWTGPLLLVHPQLSPHWMIDNPLHAGGAPQSPPSAG</sequence>
<keyword evidence="2" id="KW-1185">Reference proteome</keyword>
<protein>
    <submittedName>
        <fullName evidence="1">Uncharacterized protein</fullName>
    </submittedName>
</protein>
<evidence type="ECO:0000313" key="1">
    <source>
        <dbReference type="EMBL" id="KAK2193981.1"/>
    </source>
</evidence>